<dbReference type="Proteomes" id="UP000814033">
    <property type="component" value="Unassembled WGS sequence"/>
</dbReference>
<comment type="caution">
    <text evidence="1">The sequence shown here is derived from an EMBL/GenBank/DDBJ whole genome shotgun (WGS) entry which is preliminary data.</text>
</comment>
<keyword evidence="2" id="KW-1185">Reference proteome</keyword>
<reference evidence="1" key="1">
    <citation type="submission" date="2021-02" db="EMBL/GenBank/DDBJ databases">
        <authorList>
            <consortium name="DOE Joint Genome Institute"/>
            <person name="Ahrendt S."/>
            <person name="Looney B.P."/>
            <person name="Miyauchi S."/>
            <person name="Morin E."/>
            <person name="Drula E."/>
            <person name="Courty P.E."/>
            <person name="Chicoki N."/>
            <person name="Fauchery L."/>
            <person name="Kohler A."/>
            <person name="Kuo A."/>
            <person name="Labutti K."/>
            <person name="Pangilinan J."/>
            <person name="Lipzen A."/>
            <person name="Riley R."/>
            <person name="Andreopoulos W."/>
            <person name="He G."/>
            <person name="Johnson J."/>
            <person name="Barry K.W."/>
            <person name="Grigoriev I.V."/>
            <person name="Nagy L."/>
            <person name="Hibbett D."/>
            <person name="Henrissat B."/>
            <person name="Matheny P.B."/>
            <person name="Labbe J."/>
            <person name="Martin F."/>
        </authorList>
    </citation>
    <scope>NUCLEOTIDE SEQUENCE</scope>
    <source>
        <strain evidence="1">FP105234-sp</strain>
    </source>
</reference>
<name>A0ACB8RWH7_9AGAM</name>
<evidence type="ECO:0000313" key="2">
    <source>
        <dbReference type="Proteomes" id="UP000814033"/>
    </source>
</evidence>
<organism evidence="1 2">
    <name type="scientific">Auriscalpium vulgare</name>
    <dbReference type="NCBI Taxonomy" id="40419"/>
    <lineage>
        <taxon>Eukaryota</taxon>
        <taxon>Fungi</taxon>
        <taxon>Dikarya</taxon>
        <taxon>Basidiomycota</taxon>
        <taxon>Agaricomycotina</taxon>
        <taxon>Agaricomycetes</taxon>
        <taxon>Russulales</taxon>
        <taxon>Auriscalpiaceae</taxon>
        <taxon>Auriscalpium</taxon>
    </lineage>
</organism>
<protein>
    <submittedName>
        <fullName evidence="1">Uncharacterized protein</fullName>
    </submittedName>
</protein>
<feature type="non-terminal residue" evidence="1">
    <location>
        <position position="324"/>
    </location>
</feature>
<proteinExistence type="predicted"/>
<sequence>MPELASLVLRLAHLIYSLVLALLSIRARYFKPHPQPINAPRSKLPKHLGLVLACDQKRHHDADVQAAITQCVERAAYWCRAAGIARLTVYDRAGALVGSSEALRNLLRCDGGEDKVEKDFAYPLTPPLSDDSDSQPPSLEYPLDEDLHVKTMYLIDQEAESRRRGNRVRRRRGRSSLSRRPQERAFTVYVASRKSGKPTIASVANHFVRLASVKLSDMDDDEPFHMTTNDLQSVLEGEDGMPPPDLVVVHHITAPKYESPPLELHGFPPWQSRLTELYHDGYTGLRSHWLSPALDFLRPSCILFTEEGFRRALDEYSRAEFRLG</sequence>
<evidence type="ECO:0000313" key="1">
    <source>
        <dbReference type="EMBL" id="KAI0048374.1"/>
    </source>
</evidence>
<dbReference type="EMBL" id="MU275888">
    <property type="protein sequence ID" value="KAI0048374.1"/>
    <property type="molecule type" value="Genomic_DNA"/>
</dbReference>
<reference evidence="1" key="2">
    <citation type="journal article" date="2022" name="New Phytol.">
        <title>Evolutionary transition to the ectomycorrhizal habit in the genomes of a hyperdiverse lineage of mushroom-forming fungi.</title>
        <authorList>
            <person name="Looney B."/>
            <person name="Miyauchi S."/>
            <person name="Morin E."/>
            <person name="Drula E."/>
            <person name="Courty P.E."/>
            <person name="Kohler A."/>
            <person name="Kuo A."/>
            <person name="LaButti K."/>
            <person name="Pangilinan J."/>
            <person name="Lipzen A."/>
            <person name="Riley R."/>
            <person name="Andreopoulos W."/>
            <person name="He G."/>
            <person name="Johnson J."/>
            <person name="Nolan M."/>
            <person name="Tritt A."/>
            <person name="Barry K.W."/>
            <person name="Grigoriev I.V."/>
            <person name="Nagy L.G."/>
            <person name="Hibbett D."/>
            <person name="Henrissat B."/>
            <person name="Matheny P.B."/>
            <person name="Labbe J."/>
            <person name="Martin F.M."/>
        </authorList>
    </citation>
    <scope>NUCLEOTIDE SEQUENCE</scope>
    <source>
        <strain evidence="1">FP105234-sp</strain>
    </source>
</reference>
<accession>A0ACB8RWH7</accession>
<gene>
    <name evidence="1" type="ORF">FA95DRAFT_1474106</name>
</gene>